<dbReference type="InterPro" id="IPR051156">
    <property type="entry name" value="Mito/Outer_Membr_Metalloprot"/>
</dbReference>
<evidence type="ECO:0000256" key="3">
    <source>
        <dbReference type="ARBA" id="ARBA00022801"/>
    </source>
</evidence>
<protein>
    <recommendedName>
        <fullName evidence="7">Peptidase M48 domain-containing protein</fullName>
    </recommendedName>
</protein>
<dbReference type="CDD" id="cd07324">
    <property type="entry name" value="M48C_Oma1-like"/>
    <property type="match status" value="1"/>
</dbReference>
<keyword evidence="3 6" id="KW-0378">Hydrolase</keyword>
<gene>
    <name evidence="8" type="ORF">A7E78_11080</name>
</gene>
<evidence type="ECO:0000256" key="1">
    <source>
        <dbReference type="ARBA" id="ARBA00022670"/>
    </source>
</evidence>
<dbReference type="Pfam" id="PF01435">
    <property type="entry name" value="Peptidase_M48"/>
    <property type="match status" value="1"/>
</dbReference>
<dbReference type="Gene3D" id="3.30.2010.10">
    <property type="entry name" value="Metalloproteases ('zincins'), catalytic domain"/>
    <property type="match status" value="1"/>
</dbReference>
<dbReference type="PANTHER" id="PTHR22726">
    <property type="entry name" value="METALLOENDOPEPTIDASE OMA1"/>
    <property type="match status" value="1"/>
</dbReference>
<evidence type="ECO:0000256" key="2">
    <source>
        <dbReference type="ARBA" id="ARBA00022723"/>
    </source>
</evidence>
<keyword evidence="9" id="KW-1185">Reference proteome</keyword>
<dbReference type="GO" id="GO:0046872">
    <property type="term" value="F:metal ion binding"/>
    <property type="evidence" value="ECO:0007669"/>
    <property type="project" value="UniProtKB-KW"/>
</dbReference>
<evidence type="ECO:0000256" key="6">
    <source>
        <dbReference type="RuleBase" id="RU003983"/>
    </source>
</evidence>
<comment type="cofactor">
    <cofactor evidence="6">
        <name>Zn(2+)</name>
        <dbReference type="ChEBI" id="CHEBI:29105"/>
    </cofactor>
    <text evidence="6">Binds 1 zinc ion per subunit.</text>
</comment>
<name>A0A1L3GT23_9BACT</name>
<keyword evidence="5 6" id="KW-0482">Metalloprotease</keyword>
<dbReference type="GO" id="GO:0051603">
    <property type="term" value="P:proteolysis involved in protein catabolic process"/>
    <property type="evidence" value="ECO:0007669"/>
    <property type="project" value="TreeGrafter"/>
</dbReference>
<feature type="domain" description="Peptidase M48" evidence="7">
    <location>
        <begin position="59"/>
        <end position="230"/>
    </location>
</feature>
<dbReference type="InterPro" id="IPR001915">
    <property type="entry name" value="Peptidase_M48"/>
</dbReference>
<reference evidence="8 9" key="1">
    <citation type="journal article" date="2017" name="Genome Announc.">
        <title>Complete Genome Sequences of Two Acetylene-Fermenting Pelobacter acetylenicus Strains.</title>
        <authorList>
            <person name="Sutton J.M."/>
            <person name="Baesman S.M."/>
            <person name="Fierst J.L."/>
            <person name="Poret-Peterson A.T."/>
            <person name="Oremland R.S."/>
            <person name="Dunlap D.S."/>
            <person name="Akob D.M."/>
        </authorList>
    </citation>
    <scope>NUCLEOTIDE SEQUENCE [LARGE SCALE GENOMIC DNA]</scope>
    <source>
        <strain evidence="8 9">SFB93</strain>
    </source>
</reference>
<dbReference type="GO" id="GO:0004222">
    <property type="term" value="F:metalloendopeptidase activity"/>
    <property type="evidence" value="ECO:0007669"/>
    <property type="project" value="InterPro"/>
</dbReference>
<dbReference type="Proteomes" id="UP000182517">
    <property type="component" value="Chromosome"/>
</dbReference>
<evidence type="ECO:0000256" key="5">
    <source>
        <dbReference type="ARBA" id="ARBA00023049"/>
    </source>
</evidence>
<dbReference type="EMBL" id="CP015519">
    <property type="protein sequence ID" value="APG29106.1"/>
    <property type="molecule type" value="Genomic_DNA"/>
</dbReference>
<organism evidence="8 9">
    <name type="scientific">Syntrophotalea acetylenivorans</name>
    <dbReference type="NCBI Taxonomy" id="1842532"/>
    <lineage>
        <taxon>Bacteria</taxon>
        <taxon>Pseudomonadati</taxon>
        <taxon>Thermodesulfobacteriota</taxon>
        <taxon>Desulfuromonadia</taxon>
        <taxon>Desulfuromonadales</taxon>
        <taxon>Syntrophotaleaceae</taxon>
        <taxon>Syntrophotalea</taxon>
    </lineage>
</organism>
<evidence type="ECO:0000259" key="7">
    <source>
        <dbReference type="Pfam" id="PF01435"/>
    </source>
</evidence>
<dbReference type="AlphaFoldDB" id="A0A1L3GT23"/>
<evidence type="ECO:0000256" key="4">
    <source>
        <dbReference type="ARBA" id="ARBA00022833"/>
    </source>
</evidence>
<keyword evidence="4 6" id="KW-0862">Zinc</keyword>
<keyword evidence="2" id="KW-0479">Metal-binding</keyword>
<proteinExistence type="inferred from homology"/>
<evidence type="ECO:0000313" key="9">
    <source>
        <dbReference type="Proteomes" id="UP000182517"/>
    </source>
</evidence>
<accession>A0A1L3GT23</accession>
<dbReference type="GO" id="GO:0016020">
    <property type="term" value="C:membrane"/>
    <property type="evidence" value="ECO:0007669"/>
    <property type="project" value="TreeGrafter"/>
</dbReference>
<keyword evidence="1 6" id="KW-0645">Protease</keyword>
<sequence>MQTPLESTLTRTYQVLGRPIQSLDRAFTRIIPIDSLDEKEFGEAIAVRYAAAKQGDEASRQYLQEILDQLSKFAKKPFKYRVFLLPHSVPNACALPGGVILVTEGLLEVLGSEAELVSVLAHEMGHVERGHCFEAVKFQMLFNKLKTPTLGKLADFAVGVMLRHAFSKTQENEADDYAFALILRTPYDPAAVGGAFASLKAYSGQEGRSKRSHADPVRDYFMTHPPLALRHDKYVQAARIWWQNHPGAKRYIGSGNLQLRESYYRRQRPGEWRQPGSHNSRG</sequence>
<comment type="similarity">
    <text evidence="6">Belongs to the peptidase M48 family.</text>
</comment>
<dbReference type="STRING" id="1842532.A7E78_11080"/>
<dbReference type="PANTHER" id="PTHR22726:SF1">
    <property type="entry name" value="METALLOENDOPEPTIDASE OMA1, MITOCHONDRIAL"/>
    <property type="match status" value="1"/>
</dbReference>
<evidence type="ECO:0000313" key="8">
    <source>
        <dbReference type="EMBL" id="APG29106.1"/>
    </source>
</evidence>
<dbReference type="KEGG" id="pef:A7E78_11080"/>